<dbReference type="InterPro" id="IPR032710">
    <property type="entry name" value="NTF2-like_dom_sf"/>
</dbReference>
<dbReference type="EMBL" id="SRHY01000002">
    <property type="protein sequence ID" value="TFJ94228.1"/>
    <property type="molecule type" value="Genomic_DNA"/>
</dbReference>
<evidence type="ECO:0000313" key="1">
    <source>
        <dbReference type="EMBL" id="TFJ94228.1"/>
    </source>
</evidence>
<protein>
    <recommendedName>
        <fullName evidence="3">DUF4878 domain-containing protein</fullName>
    </recommendedName>
</protein>
<sequence length="146" mass="17154">MRQIVLILVVVFAGAALFLLFHKSAEDEAADAVAAFYAYEQESDFSDSWEMFHPLMKEKFDKIDYIQDRSHVFMDHFGVTTFTYTIGETTEMKEWSIENNAEPIEVVYQVPVTQTFKGEYGNFSLMQNVYVTEIDDEWKILWDYKK</sequence>
<dbReference type="OrthoDB" id="2720594at2"/>
<proteinExistence type="predicted"/>
<keyword evidence="2" id="KW-1185">Reference proteome</keyword>
<dbReference type="AlphaFoldDB" id="A0A4Y9AEB4"/>
<accession>A0A4Y9AEB4</accession>
<name>A0A4Y9AEB4_9BACI</name>
<evidence type="ECO:0008006" key="3">
    <source>
        <dbReference type="Google" id="ProtNLM"/>
    </source>
</evidence>
<dbReference type="SUPFAM" id="SSF54427">
    <property type="entry name" value="NTF2-like"/>
    <property type="match status" value="1"/>
</dbReference>
<organism evidence="1 2">
    <name type="scientific">Lentibacillus salicampi</name>
    <dbReference type="NCBI Taxonomy" id="175306"/>
    <lineage>
        <taxon>Bacteria</taxon>
        <taxon>Bacillati</taxon>
        <taxon>Bacillota</taxon>
        <taxon>Bacilli</taxon>
        <taxon>Bacillales</taxon>
        <taxon>Bacillaceae</taxon>
        <taxon>Lentibacillus</taxon>
    </lineage>
</organism>
<gene>
    <name evidence="1" type="ORF">E4U82_02940</name>
</gene>
<dbReference type="RefSeq" id="WP_135108543.1">
    <property type="nucleotide sequence ID" value="NZ_SRHY01000002.1"/>
</dbReference>
<evidence type="ECO:0000313" key="2">
    <source>
        <dbReference type="Proteomes" id="UP000298484"/>
    </source>
</evidence>
<comment type="caution">
    <text evidence="1">The sequence shown here is derived from an EMBL/GenBank/DDBJ whole genome shotgun (WGS) entry which is preliminary data.</text>
</comment>
<reference evidence="1 2" key="1">
    <citation type="submission" date="2019-03" db="EMBL/GenBank/DDBJ databases">
        <title>Genome sequence of Lentibacillus salicampi ATCC BAA-719.</title>
        <authorList>
            <person name="Maclea K.S."/>
            <person name="Simoes Junior M."/>
        </authorList>
    </citation>
    <scope>NUCLEOTIDE SEQUENCE [LARGE SCALE GENOMIC DNA]</scope>
    <source>
        <strain evidence="1 2">ATCC BAA-719</strain>
    </source>
</reference>
<dbReference type="Proteomes" id="UP000298484">
    <property type="component" value="Unassembled WGS sequence"/>
</dbReference>